<dbReference type="SMART" id="SM00219">
    <property type="entry name" value="TyrKc"/>
    <property type="match status" value="1"/>
</dbReference>
<dbReference type="GO" id="GO:0005524">
    <property type="term" value="F:ATP binding"/>
    <property type="evidence" value="ECO:0007669"/>
    <property type="project" value="InterPro"/>
</dbReference>
<keyword evidence="2" id="KW-1003">Cell membrane</keyword>
<dbReference type="Gene3D" id="1.10.510.10">
    <property type="entry name" value="Transferase(Phosphotransferase) domain 1"/>
    <property type="match status" value="1"/>
</dbReference>
<gene>
    <name evidence="4" type="ORF">L3X38_004826</name>
</gene>
<dbReference type="InterPro" id="IPR001245">
    <property type="entry name" value="Ser-Thr/Tyr_kinase_cat_dom"/>
</dbReference>
<dbReference type="Pfam" id="PF07714">
    <property type="entry name" value="PK_Tyr_Ser-Thr"/>
    <property type="match status" value="1"/>
</dbReference>
<evidence type="ECO:0000259" key="3">
    <source>
        <dbReference type="PROSITE" id="PS50011"/>
    </source>
</evidence>
<name>A0AAD5F3M8_PRUDU</name>
<proteinExistence type="predicted"/>
<comment type="subcellular location">
    <subcellularLocation>
        <location evidence="1">Cell membrane</location>
    </subcellularLocation>
</comment>
<comment type="caution">
    <text evidence="4">The sequence shown here is derived from an EMBL/GenBank/DDBJ whole genome shotgun (WGS) entry which is preliminary data.</text>
</comment>
<dbReference type="PROSITE" id="PS50011">
    <property type="entry name" value="PROTEIN_KINASE_DOM"/>
    <property type="match status" value="1"/>
</dbReference>
<accession>A0AAD5F3M8</accession>
<evidence type="ECO:0000313" key="5">
    <source>
        <dbReference type="Proteomes" id="UP001054821"/>
    </source>
</evidence>
<dbReference type="GO" id="GO:0005886">
    <property type="term" value="C:plasma membrane"/>
    <property type="evidence" value="ECO:0007669"/>
    <property type="project" value="UniProtKB-SubCell"/>
</dbReference>
<reference evidence="4 5" key="1">
    <citation type="journal article" date="2022" name="G3 (Bethesda)">
        <title>Whole-genome sequence and methylome profiling of the almond [Prunus dulcis (Mill.) D.A. Webb] cultivar 'Nonpareil'.</title>
        <authorList>
            <person name="D'Amico-Willman K.M."/>
            <person name="Ouma W.Z."/>
            <person name="Meulia T."/>
            <person name="Sideli G.M."/>
            <person name="Gradziel T.M."/>
            <person name="Fresnedo-Ramirez J."/>
        </authorList>
    </citation>
    <scope>NUCLEOTIDE SEQUENCE [LARGE SCALE GENOMIC DNA]</scope>
    <source>
        <strain evidence="4">Clone GOH B32 T37-40</strain>
    </source>
</reference>
<feature type="domain" description="Protein kinase" evidence="3">
    <location>
        <begin position="31"/>
        <end position="310"/>
    </location>
</feature>
<dbReference type="SUPFAM" id="SSF56112">
    <property type="entry name" value="Protein kinase-like (PK-like)"/>
    <property type="match status" value="1"/>
</dbReference>
<dbReference type="EMBL" id="JAJFAZ020000001">
    <property type="protein sequence ID" value="KAI5351935.1"/>
    <property type="molecule type" value="Genomic_DNA"/>
</dbReference>
<sequence>MAEELLSNMMDCAAKLKEFTAEDLKACTNGFHQNNLIGDTQFGKLYRGQIKLGFIGADQARAVTVKIWDEKSRCITSIHDEFLMVKEEVQFLTHPSINGHPNLVKLIGYCCEKEVKAVVYDLNPWDTLHNLTVKDYLNWVQRLNVLLQFARLLEFLHNQDKPYLVLNINASHIMLDWDCRPKLFDFGHITGGIIGEMTTLKKQIPISIGFVDPFFTAKGLVQYWAKKEYKPNGSLVHRSLQEDWGYVDEDGLAITELGMRCVEFFPRNRPTIKKTVELLGGLLVFQRFGDARPNKREKTFHGIGNHAGGT</sequence>
<dbReference type="GO" id="GO:0004713">
    <property type="term" value="F:protein tyrosine kinase activity"/>
    <property type="evidence" value="ECO:0007669"/>
    <property type="project" value="InterPro"/>
</dbReference>
<keyword evidence="5" id="KW-1185">Reference proteome</keyword>
<dbReference type="Gene3D" id="3.30.200.20">
    <property type="entry name" value="Phosphorylase Kinase, domain 1"/>
    <property type="match status" value="1"/>
</dbReference>
<dbReference type="InterPro" id="IPR011009">
    <property type="entry name" value="Kinase-like_dom_sf"/>
</dbReference>
<dbReference type="PANTHER" id="PTHR45621">
    <property type="entry name" value="OS01G0588500 PROTEIN-RELATED"/>
    <property type="match status" value="1"/>
</dbReference>
<keyword evidence="2" id="KW-0472">Membrane</keyword>
<dbReference type="Proteomes" id="UP001054821">
    <property type="component" value="Chromosome 1"/>
</dbReference>
<organism evidence="4 5">
    <name type="scientific">Prunus dulcis</name>
    <name type="common">Almond</name>
    <name type="synonym">Amygdalus dulcis</name>
    <dbReference type="NCBI Taxonomy" id="3755"/>
    <lineage>
        <taxon>Eukaryota</taxon>
        <taxon>Viridiplantae</taxon>
        <taxon>Streptophyta</taxon>
        <taxon>Embryophyta</taxon>
        <taxon>Tracheophyta</taxon>
        <taxon>Spermatophyta</taxon>
        <taxon>Magnoliopsida</taxon>
        <taxon>eudicotyledons</taxon>
        <taxon>Gunneridae</taxon>
        <taxon>Pentapetalae</taxon>
        <taxon>rosids</taxon>
        <taxon>fabids</taxon>
        <taxon>Rosales</taxon>
        <taxon>Rosaceae</taxon>
        <taxon>Amygdaloideae</taxon>
        <taxon>Amygdaleae</taxon>
        <taxon>Prunus</taxon>
    </lineage>
</organism>
<dbReference type="InterPro" id="IPR020635">
    <property type="entry name" value="Tyr_kinase_cat_dom"/>
</dbReference>
<dbReference type="AlphaFoldDB" id="A0AAD5F3M8"/>
<evidence type="ECO:0000256" key="2">
    <source>
        <dbReference type="ARBA" id="ARBA00022475"/>
    </source>
</evidence>
<protein>
    <recommendedName>
        <fullName evidence="3">Protein kinase domain-containing protein</fullName>
    </recommendedName>
</protein>
<dbReference type="InterPro" id="IPR000719">
    <property type="entry name" value="Prot_kinase_dom"/>
</dbReference>
<evidence type="ECO:0000256" key="1">
    <source>
        <dbReference type="ARBA" id="ARBA00004236"/>
    </source>
</evidence>
<dbReference type="InterPro" id="IPR050823">
    <property type="entry name" value="Plant_Ser_Thr_Prot_Kinase"/>
</dbReference>
<evidence type="ECO:0000313" key="4">
    <source>
        <dbReference type="EMBL" id="KAI5351935.1"/>
    </source>
</evidence>